<feature type="binding site" evidence="5">
    <location>
        <position position="100"/>
    </location>
    <ligand>
        <name>Mg(2+)</name>
        <dbReference type="ChEBI" id="CHEBI:18420"/>
    </ligand>
</feature>
<dbReference type="Proteomes" id="UP001432180">
    <property type="component" value="Chromosome"/>
</dbReference>
<feature type="domain" description="PIN" evidence="7">
    <location>
        <begin position="1"/>
        <end position="125"/>
    </location>
</feature>
<dbReference type="InterPro" id="IPR029060">
    <property type="entry name" value="PIN-like_dom_sf"/>
</dbReference>
<keyword evidence="3 5" id="KW-0479">Metal-binding</keyword>
<protein>
    <recommendedName>
        <fullName evidence="5">Ribonuclease VapC</fullName>
        <shortName evidence="5">RNase VapC</shortName>
        <ecNumber evidence="5">3.1.-.-</ecNumber>
    </recommendedName>
    <alternativeName>
        <fullName evidence="5">Toxin VapC</fullName>
    </alternativeName>
</protein>
<evidence type="ECO:0000256" key="6">
    <source>
        <dbReference type="SAM" id="MobiDB-lite"/>
    </source>
</evidence>
<evidence type="ECO:0000256" key="5">
    <source>
        <dbReference type="HAMAP-Rule" id="MF_00265"/>
    </source>
</evidence>
<evidence type="ECO:0000256" key="4">
    <source>
        <dbReference type="ARBA" id="ARBA00022801"/>
    </source>
</evidence>
<sequence>MVIDTSSLVCILLDEPEAERHARRLSEMDSPNVMSAATWLETMPIISARRGELGRQSLEELLVLAMIDIQPVDAELARIAYHAWLQYGKGRHPAGLNFGDCFSYALAKKLQEPLLFKGADFSKTDPRKQGSHRRSDETVGRG</sequence>
<keyword evidence="9" id="KW-1185">Reference proteome</keyword>
<evidence type="ECO:0000256" key="3">
    <source>
        <dbReference type="ARBA" id="ARBA00022723"/>
    </source>
</evidence>
<evidence type="ECO:0000256" key="1">
    <source>
        <dbReference type="ARBA" id="ARBA00022649"/>
    </source>
</evidence>
<name>A0ABZ0SCU6_9GAMM</name>
<dbReference type="GO" id="GO:0016787">
    <property type="term" value="F:hydrolase activity"/>
    <property type="evidence" value="ECO:0007669"/>
    <property type="project" value="UniProtKB-KW"/>
</dbReference>
<dbReference type="RefSeq" id="WP_328984061.1">
    <property type="nucleotide sequence ID" value="NZ_CP121472.1"/>
</dbReference>
<keyword evidence="4 5" id="KW-0378">Hydrolase</keyword>
<dbReference type="InterPro" id="IPR002716">
    <property type="entry name" value="PIN_dom"/>
</dbReference>
<comment type="function">
    <text evidence="5">Toxic component of a toxin-antitoxin (TA) system. An RNase.</text>
</comment>
<dbReference type="CDD" id="cd09871">
    <property type="entry name" value="PIN_MtVapC28-VapC30-like"/>
    <property type="match status" value="1"/>
</dbReference>
<gene>
    <name evidence="5" type="primary">vapC</name>
    <name evidence="8" type="ORF">Thiowin_03358</name>
</gene>
<keyword evidence="5" id="KW-0460">Magnesium</keyword>
<dbReference type="SUPFAM" id="SSF88723">
    <property type="entry name" value="PIN domain-like"/>
    <property type="match status" value="1"/>
</dbReference>
<organism evidence="8 9">
    <name type="scientific">Thiorhodovibrio winogradskyi</name>
    <dbReference type="NCBI Taxonomy" id="77007"/>
    <lineage>
        <taxon>Bacteria</taxon>
        <taxon>Pseudomonadati</taxon>
        <taxon>Pseudomonadota</taxon>
        <taxon>Gammaproteobacteria</taxon>
        <taxon>Chromatiales</taxon>
        <taxon>Chromatiaceae</taxon>
        <taxon>Thiorhodovibrio</taxon>
    </lineage>
</organism>
<feature type="region of interest" description="Disordered" evidence="6">
    <location>
        <begin position="120"/>
        <end position="142"/>
    </location>
</feature>
<keyword evidence="2 5" id="KW-0540">Nuclease</keyword>
<dbReference type="EMBL" id="CP121472">
    <property type="protein sequence ID" value="WPL18292.1"/>
    <property type="molecule type" value="Genomic_DNA"/>
</dbReference>
<evidence type="ECO:0000313" key="8">
    <source>
        <dbReference type="EMBL" id="WPL18292.1"/>
    </source>
</evidence>
<dbReference type="Pfam" id="PF01850">
    <property type="entry name" value="PIN"/>
    <property type="match status" value="1"/>
</dbReference>
<dbReference type="InterPro" id="IPR022907">
    <property type="entry name" value="VapC_family"/>
</dbReference>
<comment type="cofactor">
    <cofactor evidence="5">
        <name>Mg(2+)</name>
        <dbReference type="ChEBI" id="CHEBI:18420"/>
    </cofactor>
</comment>
<keyword evidence="1 5" id="KW-1277">Toxin-antitoxin system</keyword>
<dbReference type="HAMAP" id="MF_00265">
    <property type="entry name" value="VapC_Nob1"/>
    <property type="match status" value="1"/>
</dbReference>
<reference evidence="8 9" key="1">
    <citation type="journal article" date="2023" name="Microorganisms">
        <title>Thiorhodovibrio frisius and Trv. litoralis spp. nov., Two Novel Members from a Clade of Fastidious Purple Sulfur Bacteria That Exhibit Unique Red-Shifted Light-Harvesting Capabilities.</title>
        <authorList>
            <person name="Methner A."/>
            <person name="Kuzyk S.B."/>
            <person name="Petersen J."/>
            <person name="Bauer S."/>
            <person name="Brinkmann H."/>
            <person name="Sichau K."/>
            <person name="Wanner G."/>
            <person name="Wolf J."/>
            <person name="Neumann-Schaal M."/>
            <person name="Henke P."/>
            <person name="Tank M."/>
            <person name="Sproer C."/>
            <person name="Bunk B."/>
            <person name="Overmann J."/>
        </authorList>
    </citation>
    <scope>NUCLEOTIDE SEQUENCE [LARGE SCALE GENOMIC DNA]</scope>
    <source>
        <strain evidence="8 9">DSM 6702</strain>
    </source>
</reference>
<proteinExistence type="inferred from homology"/>
<evidence type="ECO:0000313" key="9">
    <source>
        <dbReference type="Proteomes" id="UP001432180"/>
    </source>
</evidence>
<dbReference type="Gene3D" id="3.40.50.1010">
    <property type="entry name" value="5'-nuclease"/>
    <property type="match status" value="1"/>
</dbReference>
<evidence type="ECO:0000256" key="2">
    <source>
        <dbReference type="ARBA" id="ARBA00022722"/>
    </source>
</evidence>
<dbReference type="EC" id="3.1.-.-" evidence="5"/>
<evidence type="ECO:0000259" key="7">
    <source>
        <dbReference type="Pfam" id="PF01850"/>
    </source>
</evidence>
<accession>A0ABZ0SCU6</accession>
<comment type="similarity">
    <text evidence="5">Belongs to the PINc/VapC protein family.</text>
</comment>
<feature type="binding site" evidence="5">
    <location>
        <position position="4"/>
    </location>
    <ligand>
        <name>Mg(2+)</name>
        <dbReference type="ChEBI" id="CHEBI:18420"/>
    </ligand>
</feature>
<keyword evidence="5" id="KW-0800">Toxin</keyword>